<dbReference type="InterPro" id="IPR036704">
    <property type="entry name" value="RraA/RraA-like_sf"/>
</dbReference>
<proteinExistence type="predicted"/>
<dbReference type="GO" id="GO:0047443">
    <property type="term" value="F:4-hydroxy-4-methyl-2-oxoglutarate aldolase activity"/>
    <property type="evidence" value="ECO:0007669"/>
    <property type="project" value="TreeGrafter"/>
</dbReference>
<reference evidence="2" key="1">
    <citation type="submission" date="2021-03" db="EMBL/GenBank/DDBJ databases">
        <title>Draft genome sequence of rust myrtle Austropuccinia psidii MF-1, a brazilian biotype.</title>
        <authorList>
            <person name="Quecine M.C."/>
            <person name="Pachon D.M.R."/>
            <person name="Bonatelli M.L."/>
            <person name="Correr F.H."/>
            <person name="Franceschini L.M."/>
            <person name="Leite T.F."/>
            <person name="Margarido G.R.A."/>
            <person name="Almeida C.A."/>
            <person name="Ferrarezi J.A."/>
            <person name="Labate C.A."/>
        </authorList>
    </citation>
    <scope>NUCLEOTIDE SEQUENCE</scope>
    <source>
        <strain evidence="2">MF-1</strain>
    </source>
</reference>
<dbReference type="InterPro" id="IPR005493">
    <property type="entry name" value="RraA/RraA-like"/>
</dbReference>
<evidence type="ECO:0000313" key="3">
    <source>
        <dbReference type="Proteomes" id="UP000765509"/>
    </source>
</evidence>
<dbReference type="EMBL" id="AVOT02015032">
    <property type="protein sequence ID" value="MBW0499001.1"/>
    <property type="molecule type" value="Genomic_DNA"/>
</dbReference>
<protein>
    <recommendedName>
        <fullName evidence="4">RraA-like protein</fullName>
    </recommendedName>
</protein>
<accession>A0A9Q3HBW0</accession>
<organism evidence="2 3">
    <name type="scientific">Austropuccinia psidii MF-1</name>
    <dbReference type="NCBI Taxonomy" id="1389203"/>
    <lineage>
        <taxon>Eukaryota</taxon>
        <taxon>Fungi</taxon>
        <taxon>Dikarya</taxon>
        <taxon>Basidiomycota</taxon>
        <taxon>Pucciniomycotina</taxon>
        <taxon>Pucciniomycetes</taxon>
        <taxon>Pucciniales</taxon>
        <taxon>Sphaerophragmiaceae</taxon>
        <taxon>Austropuccinia</taxon>
    </lineage>
</organism>
<dbReference type="Pfam" id="PF03737">
    <property type="entry name" value="RraA-like"/>
    <property type="match status" value="1"/>
</dbReference>
<comment type="cofactor">
    <cofactor evidence="1">
        <name>Mg(2+)</name>
        <dbReference type="ChEBI" id="CHEBI:18420"/>
    </cofactor>
</comment>
<dbReference type="Gene3D" id="3.50.30.40">
    <property type="entry name" value="Ribonuclease E inhibitor RraA/RraA-like"/>
    <property type="match status" value="1"/>
</dbReference>
<dbReference type="GO" id="GO:0046872">
    <property type="term" value="F:metal ion binding"/>
    <property type="evidence" value="ECO:0007669"/>
    <property type="project" value="UniProtKB-KW"/>
</dbReference>
<keyword evidence="3" id="KW-1185">Reference proteome</keyword>
<sequence>MQYDIHFSLENHFLTALASQLSTGSHSIRPIGSRRNHPTSYFYHPGPCRLPCPALVTFSCLGTRCTLIRFSSIGSSESTTLRTRLPLSTYRIILQVHSALSKPTMSTKRVLPQIISGLGRYSSCEVADVLIKLKYPHGGYLPDINIQSFAGDSSQLKLCGEAFTVEMVSASDIQSPKPQEHYVDAAQKDSVIVISSPPNLKNAVWGGLMTARAKVKQVKGVVIDGRCRDLAEHKEAAFPVFARGHSVLGQSTFTRPARLQVPVTIHPTRDFWDKSETMPSFSPVQVHPYDVILADQDGVVVISKEVAETVLELCAQHAEVDRKCLEALKAGEKIEDTFKKFRLK</sequence>
<evidence type="ECO:0008006" key="4">
    <source>
        <dbReference type="Google" id="ProtNLM"/>
    </source>
</evidence>
<dbReference type="GO" id="GO:0008948">
    <property type="term" value="F:oxaloacetate decarboxylase activity"/>
    <property type="evidence" value="ECO:0007669"/>
    <property type="project" value="TreeGrafter"/>
</dbReference>
<dbReference type="AlphaFoldDB" id="A0A9Q3HBW0"/>
<dbReference type="PANTHER" id="PTHR33254:SF4">
    <property type="entry name" value="4-HYDROXY-4-METHYL-2-OXOGLUTARATE ALDOLASE 3-RELATED"/>
    <property type="match status" value="1"/>
</dbReference>
<evidence type="ECO:0000256" key="1">
    <source>
        <dbReference type="PIRSR" id="PIRSR605493-1"/>
    </source>
</evidence>
<name>A0A9Q3HBW0_9BASI</name>
<keyword evidence="1" id="KW-0460">Magnesium</keyword>
<keyword evidence="1" id="KW-0479">Metal-binding</keyword>
<dbReference type="CDD" id="cd16841">
    <property type="entry name" value="RraA_family"/>
    <property type="match status" value="1"/>
</dbReference>
<feature type="binding site" evidence="1">
    <location>
        <position position="229"/>
    </location>
    <ligand>
        <name>Mg(2+)</name>
        <dbReference type="ChEBI" id="CHEBI:18420"/>
    </ligand>
</feature>
<gene>
    <name evidence="2" type="ORF">O181_038716</name>
</gene>
<dbReference type="Proteomes" id="UP000765509">
    <property type="component" value="Unassembled WGS sequence"/>
</dbReference>
<dbReference type="OrthoDB" id="1476984at2759"/>
<dbReference type="SUPFAM" id="SSF89562">
    <property type="entry name" value="RraA-like"/>
    <property type="match status" value="1"/>
</dbReference>
<comment type="caution">
    <text evidence="2">The sequence shown here is derived from an EMBL/GenBank/DDBJ whole genome shotgun (WGS) entry which is preliminary data.</text>
</comment>
<evidence type="ECO:0000313" key="2">
    <source>
        <dbReference type="EMBL" id="MBW0499001.1"/>
    </source>
</evidence>
<feature type="binding site" evidence="1">
    <location>
        <position position="228"/>
    </location>
    <ligand>
        <name>substrate</name>
    </ligand>
</feature>
<feature type="binding site" evidence="1">
    <location>
        <begin position="206"/>
        <end position="209"/>
    </location>
    <ligand>
        <name>substrate</name>
    </ligand>
</feature>
<dbReference type="PANTHER" id="PTHR33254">
    <property type="entry name" value="4-HYDROXY-4-METHYL-2-OXOGLUTARATE ALDOLASE 3-RELATED"/>
    <property type="match status" value="1"/>
</dbReference>